<evidence type="ECO:0000259" key="1">
    <source>
        <dbReference type="Pfam" id="PF16064"/>
    </source>
</evidence>
<organism evidence="2 3">
    <name type="scientific">Brassicogethes aeneus</name>
    <name type="common">Rape pollen beetle</name>
    <name type="synonym">Meligethes aeneus</name>
    <dbReference type="NCBI Taxonomy" id="1431903"/>
    <lineage>
        <taxon>Eukaryota</taxon>
        <taxon>Metazoa</taxon>
        <taxon>Ecdysozoa</taxon>
        <taxon>Arthropoda</taxon>
        <taxon>Hexapoda</taxon>
        <taxon>Insecta</taxon>
        <taxon>Pterygota</taxon>
        <taxon>Neoptera</taxon>
        <taxon>Endopterygota</taxon>
        <taxon>Coleoptera</taxon>
        <taxon>Polyphaga</taxon>
        <taxon>Cucujiformia</taxon>
        <taxon>Nitidulidae</taxon>
        <taxon>Meligethinae</taxon>
        <taxon>Brassicogethes</taxon>
    </lineage>
</organism>
<dbReference type="EMBL" id="OV121142">
    <property type="protein sequence ID" value="CAH0549539.1"/>
    <property type="molecule type" value="Genomic_DNA"/>
</dbReference>
<evidence type="ECO:0000313" key="2">
    <source>
        <dbReference type="EMBL" id="CAH0549539.1"/>
    </source>
</evidence>
<protein>
    <recommendedName>
        <fullName evidence="1">DUF4806 domain-containing protein</fullName>
    </recommendedName>
</protein>
<proteinExistence type="predicted"/>
<dbReference type="InterPro" id="IPR032071">
    <property type="entry name" value="DUF4806"/>
</dbReference>
<accession>A0A9P0AV07</accession>
<dbReference type="OrthoDB" id="6784356at2759"/>
<gene>
    <name evidence="2" type="ORF">MELIAE_LOCUS2652</name>
</gene>
<dbReference type="AlphaFoldDB" id="A0A9P0AV07"/>
<reference evidence="2" key="1">
    <citation type="submission" date="2021-12" db="EMBL/GenBank/DDBJ databases">
        <authorList>
            <person name="King R."/>
        </authorList>
    </citation>
    <scope>NUCLEOTIDE SEQUENCE</scope>
</reference>
<sequence>MSWKVVKFLNEDQVEAVPTSWITEDLEYCYFPRETENFKKAIRQCFPVKPFWKKYAVEVLSRKSYSKFAVASAKASKACCTSDLSEIEVLKKKRVPKRKYVSSSDSDNELLLKIPKFPTIKTNKVVEKETIKHTPLNKIIESAKESGCLTVELAKEAGCSSVELSKESSCSLVELSKESDCLLNELSKESDCSPDELPQESGCSPVELDFFDEISLADNLDNGEKENEPLKCILKKVLINNKMINTIFNAVQRIEERQKILITEFKKNQKQLPSTDSVDNFEFKEKFPLKNEVELEEMEIILKNSEIKNKMVLFFSKQGGIDFKECTRRCLKLCLTENLANTFSFMGQKNKKKFSSLSICEVVLDAVQEFDPTCTKKQIELHIAYWLTKSKERLKQIRV</sequence>
<dbReference type="PANTHER" id="PTHR34153:SF2">
    <property type="entry name" value="SI:CH211-262H13.3-RELATED"/>
    <property type="match status" value="1"/>
</dbReference>
<keyword evidence="3" id="KW-1185">Reference proteome</keyword>
<evidence type="ECO:0000313" key="3">
    <source>
        <dbReference type="Proteomes" id="UP001154078"/>
    </source>
</evidence>
<dbReference type="PANTHER" id="PTHR34153">
    <property type="entry name" value="SI:CH211-262H13.3-RELATED-RELATED"/>
    <property type="match status" value="1"/>
</dbReference>
<dbReference type="Pfam" id="PF16064">
    <property type="entry name" value="DUF4806"/>
    <property type="match status" value="1"/>
</dbReference>
<feature type="domain" description="DUF4806" evidence="1">
    <location>
        <begin position="286"/>
        <end position="359"/>
    </location>
</feature>
<dbReference type="Proteomes" id="UP001154078">
    <property type="component" value="Chromosome 11"/>
</dbReference>
<name>A0A9P0AV07_BRAAE</name>